<keyword evidence="2" id="KW-1185">Reference proteome</keyword>
<sequence>MNNEDARRLLLYFVDKYVSDPALKEKLMDLGLNRRDVYGSPPVKGIMYAVLENMNGQMDQDDKEEMYKLQFHFS</sequence>
<gene>
    <name evidence="1" type="ORF">HNW77_06585</name>
</gene>
<protein>
    <submittedName>
        <fullName evidence="1">Uncharacterized protein</fullName>
    </submittedName>
</protein>
<organism evidence="1 2">
    <name type="scientific">Komagataeibacter melomenusus</name>
    <dbReference type="NCBI Taxonomy" id="2766578"/>
    <lineage>
        <taxon>Bacteria</taxon>
        <taxon>Pseudomonadati</taxon>
        <taxon>Pseudomonadota</taxon>
        <taxon>Alphaproteobacteria</taxon>
        <taxon>Acetobacterales</taxon>
        <taxon>Acetobacteraceae</taxon>
        <taxon>Komagataeibacter</taxon>
    </lineage>
</organism>
<proteinExistence type="predicted"/>
<dbReference type="Proteomes" id="UP000623090">
    <property type="component" value="Unassembled WGS sequence"/>
</dbReference>
<dbReference type="RefSeq" id="WP_172156243.1">
    <property type="nucleotide sequence ID" value="NZ_JABJWC010000011.1"/>
</dbReference>
<dbReference type="EMBL" id="JABJWC010000011">
    <property type="protein sequence ID" value="NPC66060.1"/>
    <property type="molecule type" value="Genomic_DNA"/>
</dbReference>
<evidence type="ECO:0000313" key="2">
    <source>
        <dbReference type="Proteomes" id="UP000623090"/>
    </source>
</evidence>
<evidence type="ECO:0000313" key="1">
    <source>
        <dbReference type="EMBL" id="NPC66060.1"/>
    </source>
</evidence>
<reference evidence="1 2" key="1">
    <citation type="journal article" date="2020" name="Microorganisms">
        <title>Description of Komagataeibacter melaceti sp. nov. and Komagataeibacter melomenusus sp. nov. Isolated from Apple Cider Vinegar.</title>
        <authorList>
            <person name="Maric L."/>
            <person name="Cleenwerck I."/>
            <person name="Accetto T."/>
            <person name="Vandamme P."/>
            <person name="Trcek J."/>
        </authorList>
    </citation>
    <scope>NUCLEOTIDE SEQUENCE [LARGE SCALE GENOMIC DNA]</scope>
    <source>
        <strain evidence="1 2">AV436</strain>
    </source>
</reference>
<accession>A0ABX2ACR2</accession>
<comment type="caution">
    <text evidence="1">The sequence shown here is derived from an EMBL/GenBank/DDBJ whole genome shotgun (WGS) entry which is preliminary data.</text>
</comment>
<name>A0ABX2ACR2_9PROT</name>